<evidence type="ECO:0000256" key="2">
    <source>
        <dbReference type="ARBA" id="ARBA00022857"/>
    </source>
</evidence>
<dbReference type="PRINTS" id="PR00069">
    <property type="entry name" value="ALDKETRDTASE"/>
</dbReference>
<feature type="site" description="Lowers pKa of active site Tyr" evidence="6">
    <location>
        <position position="81"/>
    </location>
</feature>
<feature type="domain" description="NADP-dependent oxidoreductase" evidence="7">
    <location>
        <begin position="30"/>
        <end position="264"/>
    </location>
</feature>
<name>A0A2Z4LSA2_9FLAO</name>
<dbReference type="AlphaFoldDB" id="A0A2Z4LSA2"/>
<dbReference type="FunFam" id="3.20.20.100:FF:000015">
    <property type="entry name" value="Oxidoreductase, aldo/keto reductase family"/>
    <property type="match status" value="1"/>
</dbReference>
<dbReference type="Proteomes" id="UP000248536">
    <property type="component" value="Chromosome"/>
</dbReference>
<dbReference type="PIRSF" id="PIRSF000097">
    <property type="entry name" value="AKR"/>
    <property type="match status" value="1"/>
</dbReference>
<dbReference type="InterPro" id="IPR020471">
    <property type="entry name" value="AKR"/>
</dbReference>
<dbReference type="GO" id="GO:0016616">
    <property type="term" value="F:oxidoreductase activity, acting on the CH-OH group of donors, NAD or NADP as acceptor"/>
    <property type="evidence" value="ECO:0007669"/>
    <property type="project" value="UniProtKB-ARBA"/>
</dbReference>
<dbReference type="PROSITE" id="PS00062">
    <property type="entry name" value="ALDOKETO_REDUCTASE_2"/>
    <property type="match status" value="1"/>
</dbReference>
<evidence type="ECO:0000256" key="4">
    <source>
        <dbReference type="PIRSR" id="PIRSR000097-1"/>
    </source>
</evidence>
<dbReference type="PROSITE" id="PS00798">
    <property type="entry name" value="ALDOKETO_REDUCTASE_1"/>
    <property type="match status" value="1"/>
</dbReference>
<feature type="binding site" evidence="5">
    <location>
        <position position="114"/>
    </location>
    <ligand>
        <name>substrate</name>
    </ligand>
</feature>
<keyword evidence="3 8" id="KW-0560">Oxidoreductase</keyword>
<accession>A0A2Z4LSA2</accession>
<evidence type="ECO:0000256" key="1">
    <source>
        <dbReference type="ARBA" id="ARBA00007905"/>
    </source>
</evidence>
<dbReference type="PANTHER" id="PTHR43827">
    <property type="entry name" value="2,5-DIKETO-D-GLUCONIC ACID REDUCTASE"/>
    <property type="match status" value="1"/>
</dbReference>
<reference evidence="8 9" key="1">
    <citation type="submission" date="2018-06" db="EMBL/GenBank/DDBJ databases">
        <title>Spongiibacterium sp. HME9304 Genome sequencing and assembly.</title>
        <authorList>
            <person name="Kang H."/>
            <person name="Kim H."/>
            <person name="Joh K."/>
        </authorList>
    </citation>
    <scope>NUCLEOTIDE SEQUENCE [LARGE SCALE GENOMIC DNA]</scope>
    <source>
        <strain evidence="8 9">HME9304</strain>
    </source>
</reference>
<dbReference type="EMBL" id="CP030104">
    <property type="protein sequence ID" value="AWX44589.1"/>
    <property type="molecule type" value="Genomic_DNA"/>
</dbReference>
<dbReference type="SUPFAM" id="SSF51430">
    <property type="entry name" value="NAD(P)-linked oxidoreductase"/>
    <property type="match status" value="1"/>
</dbReference>
<dbReference type="OrthoDB" id="9804790at2"/>
<evidence type="ECO:0000256" key="3">
    <source>
        <dbReference type="ARBA" id="ARBA00023002"/>
    </source>
</evidence>
<dbReference type="KEGG" id="spon:HME9304_01592"/>
<organism evidence="8 9">
    <name type="scientific">Flagellimonas maritima</name>
    <dbReference type="NCBI Taxonomy" id="1383885"/>
    <lineage>
        <taxon>Bacteria</taxon>
        <taxon>Pseudomonadati</taxon>
        <taxon>Bacteroidota</taxon>
        <taxon>Flavobacteriia</taxon>
        <taxon>Flavobacteriales</taxon>
        <taxon>Flavobacteriaceae</taxon>
        <taxon>Flagellimonas</taxon>
    </lineage>
</organism>
<evidence type="ECO:0000313" key="8">
    <source>
        <dbReference type="EMBL" id="AWX44589.1"/>
    </source>
</evidence>
<proteinExistence type="inferred from homology"/>
<keyword evidence="9" id="KW-1185">Reference proteome</keyword>
<dbReference type="RefSeq" id="WP_112378055.1">
    <property type="nucleotide sequence ID" value="NZ_CP030104.1"/>
</dbReference>
<evidence type="ECO:0000256" key="6">
    <source>
        <dbReference type="PIRSR" id="PIRSR000097-3"/>
    </source>
</evidence>
<dbReference type="Gene3D" id="3.20.20.100">
    <property type="entry name" value="NADP-dependent oxidoreductase domain"/>
    <property type="match status" value="1"/>
</dbReference>
<evidence type="ECO:0000259" key="7">
    <source>
        <dbReference type="Pfam" id="PF00248"/>
    </source>
</evidence>
<evidence type="ECO:0000313" key="9">
    <source>
        <dbReference type="Proteomes" id="UP000248536"/>
    </source>
</evidence>
<comment type="similarity">
    <text evidence="1">Belongs to the aldo/keto reductase family.</text>
</comment>
<dbReference type="EC" id="1.1.1.346" evidence="8"/>
<dbReference type="Pfam" id="PF00248">
    <property type="entry name" value="Aldo_ket_red"/>
    <property type="match status" value="1"/>
</dbReference>
<dbReference type="PANTHER" id="PTHR43827:SF3">
    <property type="entry name" value="NADP-DEPENDENT OXIDOREDUCTASE DOMAIN-CONTAINING PROTEIN"/>
    <property type="match status" value="1"/>
</dbReference>
<protein>
    <submittedName>
        <fullName evidence="8">2,5-didehydrogluconate reductase (2-dehydro-L-gulonate-forming)</fullName>
        <ecNumber evidence="8">1.1.1.346</ecNumber>
    </submittedName>
</protein>
<gene>
    <name evidence="8" type="primary">dkgA</name>
    <name evidence="8" type="ORF">HME9304_01592</name>
</gene>
<keyword evidence="2" id="KW-0521">NADP</keyword>
<feature type="active site" description="Proton donor" evidence="4">
    <location>
        <position position="56"/>
    </location>
</feature>
<dbReference type="InterPro" id="IPR036812">
    <property type="entry name" value="NAD(P)_OxRdtase_dom_sf"/>
</dbReference>
<dbReference type="CDD" id="cd19157">
    <property type="entry name" value="AKR_AKR5G1-3"/>
    <property type="match status" value="1"/>
</dbReference>
<dbReference type="InterPro" id="IPR044500">
    <property type="entry name" value="AKR5G"/>
</dbReference>
<dbReference type="PROSITE" id="PS00063">
    <property type="entry name" value="ALDOKETO_REDUCTASE_3"/>
    <property type="match status" value="1"/>
</dbReference>
<dbReference type="InterPro" id="IPR018170">
    <property type="entry name" value="Aldo/ket_reductase_CS"/>
</dbReference>
<sequence>MGKITDLQGTFELHNGVQMPYFGLGVYLSKDGDEVISAIQEALNHGYRHIDTAAIYKNENGVGEGIKESNVNRKDVFLVSKVWNDEQGYDSTLKAFDKSLERLGTDYLDLYLIHWPKGQLSKETWKAMERLYKEKKVRAIGVSNFLQHHLEDLIAESEIVPMVNQMEFHPYLVQQNLIDFCNQHKIQYEAWSPIMQGKIFEMNEFTILAEKYHKTAAQVVLRWDLQKGVVTIPKSSKKERIIANADIFNFELSEEDMRLLDNLDKGHRFGPDPDNFDF</sequence>
<dbReference type="InterPro" id="IPR023210">
    <property type="entry name" value="NADP_OxRdtase_dom"/>
</dbReference>
<evidence type="ECO:0000256" key="5">
    <source>
        <dbReference type="PIRSR" id="PIRSR000097-2"/>
    </source>
</evidence>